<dbReference type="EMBL" id="OVEO01000001">
    <property type="protein sequence ID" value="SPQ92995.1"/>
    <property type="molecule type" value="Genomic_DNA"/>
</dbReference>
<keyword evidence="1" id="KW-0496">Mitochondrion</keyword>
<gene>
    <name evidence="1" type="ORF">PLBR_LOCUS210</name>
</gene>
<dbReference type="Gene3D" id="3.40.50.150">
    <property type="entry name" value="Vaccinia Virus protein VP39"/>
    <property type="match status" value="1"/>
</dbReference>
<dbReference type="InterPro" id="IPR029063">
    <property type="entry name" value="SAM-dependent_MTases_sf"/>
</dbReference>
<sequence>MGRPASPSVLAQVLGAAADALDGPFARQGGAWALPFVGVAIDRARSFPAPSADAAQDIWYDLEQSAKTLRFLREFRHVVLSAVVRAIGCRLLFAGILGSVGDDEARDELSDSIERVLVHGKLDARLAECLDVVSPGDCVRKLLAALPDASSIVDVVDLVDQQRAGRHQRYRYLGVLVPYALQSSLERLQCAVGSLVELAPSDAHYRIRLTASSPGLSDMVAVLQEFCVRVLHAPSTVWLESVLGRISRIKRVALRMFRALKASVWASAFRKRRDELYSRLLSCRTAIQVAGLVQWAADHITVIALSSEWFNTINVAFNSFFLCVCLIVLDGMLPDGAFEDSESETREWLEDLYTLRRWHTSNSSVRSTRSVLAAFEDHLDPDVMRQTWVSDRLLWQRVVAIQTTDDGIRACIDSLLAAFLKPVKLAHSSRAAASTLIALDCILPDSAFNPNWFRIRALSRLSLRSSPVSTQVRVAVCLATLVQNTVRDGVYHSTDVCDYVALCDFETLRRALVSVAQSCNVDAFEPNWVDHKAVWLEAVDRASSAGDLSEPVLNLMLFMNNAPDSQRLLSHYFHQLRETWEMALLACDDAVECAQPLDHALDYVDEDDIVAARRLRIDLWLDELEPLGLRRCLDWEHAAIDNALSFADLGMGLGRAILRTYLSCTSLRKCIGVEASGNRFKTTVAALRQWPGLEVVVDVPAACVVADRDQRILDLRCGDLFDCEDGIQSDVVLLYIRLYPAMRRRLCRFVVTMRPGARLITNIDIVSLFLAVFDEPAPFEQVAINRSTFDCFRTKAAPVSGQRLLIYRRLPIVS</sequence>
<name>A0A3P3XYN9_PLABS</name>
<organism evidence="1 2">
    <name type="scientific">Plasmodiophora brassicae</name>
    <name type="common">Clubroot disease agent</name>
    <dbReference type="NCBI Taxonomy" id="37360"/>
    <lineage>
        <taxon>Eukaryota</taxon>
        <taxon>Sar</taxon>
        <taxon>Rhizaria</taxon>
        <taxon>Endomyxa</taxon>
        <taxon>Phytomyxea</taxon>
        <taxon>Plasmodiophorida</taxon>
        <taxon>Plasmodiophoridae</taxon>
        <taxon>Plasmodiophora</taxon>
    </lineage>
</organism>
<dbReference type="AlphaFoldDB" id="A0A3P3XYN9"/>
<reference evidence="1 2" key="1">
    <citation type="submission" date="2018-03" db="EMBL/GenBank/DDBJ databases">
        <authorList>
            <person name="Fogelqvist J."/>
        </authorList>
    </citation>
    <scope>NUCLEOTIDE SEQUENCE [LARGE SCALE GENOMIC DNA]</scope>
</reference>
<dbReference type="Proteomes" id="UP000290189">
    <property type="component" value="Unassembled WGS sequence"/>
</dbReference>
<proteinExistence type="predicted"/>
<accession>A0A3P3XYN9</accession>
<protein>
    <submittedName>
        <fullName evidence="1">Uncharacterized protein</fullName>
    </submittedName>
</protein>
<evidence type="ECO:0000313" key="1">
    <source>
        <dbReference type="EMBL" id="SPQ92995.1"/>
    </source>
</evidence>
<evidence type="ECO:0000313" key="2">
    <source>
        <dbReference type="Proteomes" id="UP000290189"/>
    </source>
</evidence>
<geneLocation type="mitochondrion" evidence="1"/>